<proteinExistence type="predicted"/>
<keyword evidence="1" id="KW-0732">Signal</keyword>
<feature type="signal peptide" evidence="1">
    <location>
        <begin position="1"/>
        <end position="21"/>
    </location>
</feature>
<comment type="caution">
    <text evidence="2">The sequence shown here is derived from an EMBL/GenBank/DDBJ whole genome shotgun (WGS) entry which is preliminary data.</text>
</comment>
<evidence type="ECO:0000313" key="3">
    <source>
        <dbReference type="Proteomes" id="UP000468388"/>
    </source>
</evidence>
<sequence length="340" mass="36946">MKKFVFPFIVLAFFKIQSVSAQQTLFPNPIAIGPGVTAVDPNIPMLVTGISRFNAMSQFGDAPDNTSYGKGIQISRVASQPDNLFHLSFIRSGSCVVGMGYLQNSNTFALQSTPNNAGANGFFMLQNGFNGINTSTPLQALDINGNASIRGNYVYLNSGASLFSNVDNIALFTDGGYVFGNKDNSKTRAIITSAGSLFLYNTTANTVSVRVNSVGDSYFNAGSVAIGTTTPGEYKLAVKGTIGAMRLKVTQTWADFVFDSAYQLPTLEEVALHVKTYKHLPGIPSEKEIAEKGLDVGEMQQKQMQKIEELTLYMIELKKQLAIQQELIAEQRKELDALKK</sequence>
<protein>
    <recommendedName>
        <fullName evidence="4">BZIP transcription factor</fullName>
    </recommendedName>
</protein>
<evidence type="ECO:0008006" key="4">
    <source>
        <dbReference type="Google" id="ProtNLM"/>
    </source>
</evidence>
<dbReference type="EMBL" id="WRXO01000009">
    <property type="protein sequence ID" value="MVT43938.1"/>
    <property type="molecule type" value="Genomic_DNA"/>
</dbReference>
<keyword evidence="3" id="KW-1185">Reference proteome</keyword>
<reference evidence="2 3" key="1">
    <citation type="submission" date="2019-12" db="EMBL/GenBank/DDBJ databases">
        <title>The draft genomic sequence of strain Chitinophaga oryziterrae JCM 16595.</title>
        <authorList>
            <person name="Zhang X."/>
        </authorList>
    </citation>
    <scope>NUCLEOTIDE SEQUENCE [LARGE SCALE GENOMIC DNA]</scope>
    <source>
        <strain evidence="2 3">JCM 16595</strain>
    </source>
</reference>
<organism evidence="2 3">
    <name type="scientific">Chitinophaga oryziterrae</name>
    <dbReference type="NCBI Taxonomy" id="1031224"/>
    <lineage>
        <taxon>Bacteria</taxon>
        <taxon>Pseudomonadati</taxon>
        <taxon>Bacteroidota</taxon>
        <taxon>Chitinophagia</taxon>
        <taxon>Chitinophagales</taxon>
        <taxon>Chitinophagaceae</taxon>
        <taxon>Chitinophaga</taxon>
    </lineage>
</organism>
<evidence type="ECO:0000313" key="2">
    <source>
        <dbReference type="EMBL" id="MVT43938.1"/>
    </source>
</evidence>
<dbReference type="AlphaFoldDB" id="A0A6N8JI38"/>
<name>A0A6N8JI38_9BACT</name>
<accession>A0A6N8JI38</accession>
<dbReference type="OrthoDB" id="1163828at2"/>
<gene>
    <name evidence="2" type="ORF">GO495_25305</name>
</gene>
<dbReference type="Proteomes" id="UP000468388">
    <property type="component" value="Unassembled WGS sequence"/>
</dbReference>
<evidence type="ECO:0000256" key="1">
    <source>
        <dbReference type="SAM" id="SignalP"/>
    </source>
</evidence>
<dbReference type="RefSeq" id="WP_157302745.1">
    <property type="nucleotide sequence ID" value="NZ_BAAAZB010000001.1"/>
</dbReference>
<feature type="chain" id="PRO_5027103312" description="BZIP transcription factor" evidence="1">
    <location>
        <begin position="22"/>
        <end position="340"/>
    </location>
</feature>